<dbReference type="AlphaFoldDB" id="A0A382NMF2"/>
<feature type="non-terminal residue" evidence="2">
    <location>
        <position position="283"/>
    </location>
</feature>
<protein>
    <submittedName>
        <fullName evidence="2">Uncharacterized protein</fullName>
    </submittedName>
</protein>
<name>A0A382NMF2_9ZZZZ</name>
<dbReference type="EMBL" id="UINC01101508">
    <property type="protein sequence ID" value="SVC62369.1"/>
    <property type="molecule type" value="Genomic_DNA"/>
</dbReference>
<accession>A0A382NMF2</accession>
<sequence length="283" mass="32155">MGSPASTMSMDLHFFLAANMSPDALGLWLALGSLLLLVVGVGLLLFFEWIREKLFGPRQTLKDVKKEIKLQDISEITEGLCRFQGKIQSIGPPLVSPWGQKACVYYHLEVFRRFFRKFTDYKNRTSAWESVWGPSSEAHDTKRQSFTVSNGAGKIEIDLGSTGDIGKSSAYNTQIRGFREFETEVLEGAVNWPKLKSYLQEHTGSLIRATGRFEKWMCSKLRPLDEMEAHINEVPLPDNDKELFLCRERVLEQGEVIEVFGHARREKGKLVVGSGKWPLTVRR</sequence>
<proteinExistence type="predicted"/>
<reference evidence="2" key="1">
    <citation type="submission" date="2018-05" db="EMBL/GenBank/DDBJ databases">
        <authorList>
            <person name="Lanie J.A."/>
            <person name="Ng W.-L."/>
            <person name="Kazmierczak K.M."/>
            <person name="Andrzejewski T.M."/>
            <person name="Davidsen T.M."/>
            <person name="Wayne K.J."/>
            <person name="Tettelin H."/>
            <person name="Glass J.I."/>
            <person name="Rusch D."/>
            <person name="Podicherti R."/>
            <person name="Tsui H.-C.T."/>
            <person name="Winkler M.E."/>
        </authorList>
    </citation>
    <scope>NUCLEOTIDE SEQUENCE</scope>
</reference>
<keyword evidence="1" id="KW-0812">Transmembrane</keyword>
<evidence type="ECO:0000256" key="1">
    <source>
        <dbReference type="SAM" id="Phobius"/>
    </source>
</evidence>
<keyword evidence="1" id="KW-1133">Transmembrane helix</keyword>
<evidence type="ECO:0000313" key="2">
    <source>
        <dbReference type="EMBL" id="SVC62369.1"/>
    </source>
</evidence>
<keyword evidence="1" id="KW-0472">Membrane</keyword>
<feature type="transmembrane region" description="Helical" evidence="1">
    <location>
        <begin position="25"/>
        <end position="47"/>
    </location>
</feature>
<organism evidence="2">
    <name type="scientific">marine metagenome</name>
    <dbReference type="NCBI Taxonomy" id="408172"/>
    <lineage>
        <taxon>unclassified sequences</taxon>
        <taxon>metagenomes</taxon>
        <taxon>ecological metagenomes</taxon>
    </lineage>
</organism>
<gene>
    <name evidence="2" type="ORF">METZ01_LOCUS315223</name>
</gene>